<protein>
    <submittedName>
        <fullName evidence="1">Uncharacterized protein</fullName>
    </submittedName>
</protein>
<comment type="caution">
    <text evidence="1">The sequence shown here is derived from an EMBL/GenBank/DDBJ whole genome shotgun (WGS) entry which is preliminary data.</text>
</comment>
<sequence length="72" mass="7564">MKKLSVGCTAPPVAFRPVADLLALRCHEIPLSAKILDVLTGGFARSEILGEMVERPAIIGDLLGAGATFDET</sequence>
<organism evidence="1 2">
    <name type="scientific">Methyloceanibacter marginalis</name>
    <dbReference type="NCBI Taxonomy" id="1774971"/>
    <lineage>
        <taxon>Bacteria</taxon>
        <taxon>Pseudomonadati</taxon>
        <taxon>Pseudomonadota</taxon>
        <taxon>Alphaproteobacteria</taxon>
        <taxon>Hyphomicrobiales</taxon>
        <taxon>Hyphomicrobiaceae</taxon>
        <taxon>Methyloceanibacter</taxon>
    </lineage>
</organism>
<accession>A0A1E3VIH4</accession>
<proteinExistence type="predicted"/>
<evidence type="ECO:0000313" key="1">
    <source>
        <dbReference type="EMBL" id="ODR93399.1"/>
    </source>
</evidence>
<keyword evidence="2" id="KW-1185">Reference proteome</keyword>
<evidence type="ECO:0000313" key="2">
    <source>
        <dbReference type="Proteomes" id="UP000095042"/>
    </source>
</evidence>
<reference evidence="1 2" key="1">
    <citation type="journal article" date="2016" name="Environ. Microbiol.">
        <title>New Methyloceanibacter diversity from North Sea sediments includes methanotroph containing solely the soluble methane monooxygenase.</title>
        <authorList>
            <person name="Vekeman B."/>
            <person name="Kerckhof F.M."/>
            <person name="Cremers G."/>
            <person name="de Vos P."/>
            <person name="Vandamme P."/>
            <person name="Boon N."/>
            <person name="Op den Camp H.J."/>
            <person name="Heylen K."/>
        </authorList>
    </citation>
    <scope>NUCLEOTIDE SEQUENCE [LARGE SCALE GENOMIC DNA]</scope>
    <source>
        <strain evidence="1 2">R-67177</strain>
    </source>
</reference>
<dbReference type="Proteomes" id="UP000095042">
    <property type="component" value="Unassembled WGS sequence"/>
</dbReference>
<dbReference type="EMBL" id="LPWD01000470">
    <property type="protein sequence ID" value="ODR93399.1"/>
    <property type="molecule type" value="Genomic_DNA"/>
</dbReference>
<dbReference type="AlphaFoldDB" id="A0A1E3VIH4"/>
<gene>
    <name evidence="1" type="ORF">AUC71_05310</name>
</gene>
<name>A0A1E3VIH4_9HYPH</name>